<protein>
    <submittedName>
        <fullName evidence="1">DUF6172 family protein</fullName>
    </submittedName>
</protein>
<reference evidence="1 2" key="1">
    <citation type="journal article" date="2023" name="Ecotoxicol. Environ. Saf.">
        <title>Mercury remediation potential of mercury-resistant strain Rheinheimera metallidurans sp. nov. isolated from a municipal waste dumping site.</title>
        <authorList>
            <person name="Yadav V."/>
            <person name="Manjhi A."/>
            <person name="Vadakedath N."/>
        </authorList>
    </citation>
    <scope>NUCLEOTIDE SEQUENCE [LARGE SCALE GENOMIC DNA]</scope>
    <source>
        <strain evidence="1 2">E-49</strain>
    </source>
</reference>
<gene>
    <name evidence="1" type="ORF">MN202_13380</name>
</gene>
<evidence type="ECO:0000313" key="2">
    <source>
        <dbReference type="Proteomes" id="UP001375382"/>
    </source>
</evidence>
<sequence>MKKTIALTHPKLVPARLVDSIKYDIKKYLNRERRKTLPQDQDYWTFDCRFGATEEVAATIFTSEINKHIDAAVAQELPSFYIEILARACKHKPRPAAAEADAADDDGE</sequence>
<dbReference type="Pfam" id="PF19669">
    <property type="entry name" value="DUF6172"/>
    <property type="match status" value="1"/>
</dbReference>
<comment type="caution">
    <text evidence="1">The sequence shown here is derived from an EMBL/GenBank/DDBJ whole genome shotgun (WGS) entry which is preliminary data.</text>
</comment>
<dbReference type="InterPro" id="IPR046170">
    <property type="entry name" value="DUF6172"/>
</dbReference>
<organism evidence="1 2">
    <name type="scientific">Rheinheimera muenzenbergensis</name>
    <dbReference type="NCBI Taxonomy" id="1193628"/>
    <lineage>
        <taxon>Bacteria</taxon>
        <taxon>Pseudomonadati</taxon>
        <taxon>Pseudomonadota</taxon>
        <taxon>Gammaproteobacteria</taxon>
        <taxon>Chromatiales</taxon>
        <taxon>Chromatiaceae</taxon>
        <taxon>Rheinheimera</taxon>
    </lineage>
</organism>
<dbReference type="RefSeq" id="WP_335736635.1">
    <property type="nucleotide sequence ID" value="NZ_JALAAR010000011.1"/>
</dbReference>
<keyword evidence="2" id="KW-1185">Reference proteome</keyword>
<proteinExistence type="predicted"/>
<dbReference type="Proteomes" id="UP001375382">
    <property type="component" value="Unassembled WGS sequence"/>
</dbReference>
<evidence type="ECO:0000313" key="1">
    <source>
        <dbReference type="EMBL" id="MEH8018227.1"/>
    </source>
</evidence>
<dbReference type="EMBL" id="JALAAR010000011">
    <property type="protein sequence ID" value="MEH8018227.1"/>
    <property type="molecule type" value="Genomic_DNA"/>
</dbReference>
<name>A0ABU8C8Q0_9GAMM</name>
<accession>A0ABU8C8Q0</accession>